<comment type="caution">
    <text evidence="3">The sequence shown here is derived from an EMBL/GenBank/DDBJ whole genome shotgun (WGS) entry which is preliminary data.</text>
</comment>
<reference evidence="3 4" key="1">
    <citation type="submission" date="2023-11" db="EMBL/GenBank/DDBJ databases">
        <authorList>
            <person name="Hedman E."/>
            <person name="Englund M."/>
            <person name="Stromberg M."/>
            <person name="Nyberg Akerstrom W."/>
            <person name="Nylinder S."/>
            <person name="Jareborg N."/>
            <person name="Kallberg Y."/>
            <person name="Kronander E."/>
        </authorList>
    </citation>
    <scope>NUCLEOTIDE SEQUENCE [LARGE SCALE GENOMIC DNA]</scope>
</reference>
<protein>
    <submittedName>
        <fullName evidence="3">Uncharacterized protein</fullName>
    </submittedName>
</protein>
<evidence type="ECO:0000313" key="4">
    <source>
        <dbReference type="Proteomes" id="UP001314205"/>
    </source>
</evidence>
<dbReference type="Proteomes" id="UP001314205">
    <property type="component" value="Unassembled WGS sequence"/>
</dbReference>
<feature type="compositionally biased region" description="Basic residues" evidence="1">
    <location>
        <begin position="57"/>
        <end position="72"/>
    </location>
</feature>
<evidence type="ECO:0000313" key="3">
    <source>
        <dbReference type="EMBL" id="CAK1587793.1"/>
    </source>
</evidence>
<gene>
    <name evidence="3" type="ORF">PARMNEM_LOCUS8518</name>
</gene>
<keyword evidence="2" id="KW-0812">Transmembrane</keyword>
<feature type="region of interest" description="Disordered" evidence="1">
    <location>
        <begin position="57"/>
        <end position="109"/>
    </location>
</feature>
<organism evidence="3 4">
    <name type="scientific">Parnassius mnemosyne</name>
    <name type="common">clouded apollo</name>
    <dbReference type="NCBI Taxonomy" id="213953"/>
    <lineage>
        <taxon>Eukaryota</taxon>
        <taxon>Metazoa</taxon>
        <taxon>Ecdysozoa</taxon>
        <taxon>Arthropoda</taxon>
        <taxon>Hexapoda</taxon>
        <taxon>Insecta</taxon>
        <taxon>Pterygota</taxon>
        <taxon>Neoptera</taxon>
        <taxon>Endopterygota</taxon>
        <taxon>Lepidoptera</taxon>
        <taxon>Glossata</taxon>
        <taxon>Ditrysia</taxon>
        <taxon>Papilionoidea</taxon>
        <taxon>Papilionidae</taxon>
        <taxon>Parnassiinae</taxon>
        <taxon>Parnassini</taxon>
        <taxon>Parnassius</taxon>
        <taxon>Driopa</taxon>
    </lineage>
</organism>
<dbReference type="AlphaFoldDB" id="A0AAV1KYP2"/>
<sequence length="109" mass="12937">MESLIDSIVEFIRVRQLNIAIAALLSIVYIAYQYRKILFKVHSDDEDEPIVYHTARVSRSRSRSYSRSRSRPRSANSYRSYKVDDTKSSRRGRKTQRRCPNCRNDYDIN</sequence>
<feature type="transmembrane region" description="Helical" evidence="2">
    <location>
        <begin position="12"/>
        <end position="32"/>
    </location>
</feature>
<name>A0AAV1KYP2_9NEOP</name>
<proteinExistence type="predicted"/>
<dbReference type="EMBL" id="CAVLGL010000082">
    <property type="protein sequence ID" value="CAK1587793.1"/>
    <property type="molecule type" value="Genomic_DNA"/>
</dbReference>
<keyword evidence="4" id="KW-1185">Reference proteome</keyword>
<evidence type="ECO:0000256" key="1">
    <source>
        <dbReference type="SAM" id="MobiDB-lite"/>
    </source>
</evidence>
<accession>A0AAV1KYP2</accession>
<keyword evidence="2" id="KW-0472">Membrane</keyword>
<keyword evidence="2" id="KW-1133">Transmembrane helix</keyword>
<evidence type="ECO:0000256" key="2">
    <source>
        <dbReference type="SAM" id="Phobius"/>
    </source>
</evidence>